<keyword evidence="4 7" id="KW-1133">Transmembrane helix</keyword>
<reference evidence="8 9" key="1">
    <citation type="journal article" date="2014" name="MBio">
        <title>The Ordospora colligata genome; evolution of extreme reduction in microsporidia and host-to-parasite horizontal gene transfer.</title>
        <authorList>
            <person name="Pombert J.-F."/>
            <person name="Haag K.L."/>
            <person name="Beidas S."/>
            <person name="Ebert D."/>
            <person name="Keeling P.J."/>
        </authorList>
    </citation>
    <scope>NUCLEOTIDE SEQUENCE [LARGE SCALE GENOMIC DNA]</scope>
    <source>
        <strain evidence="8 9">OC4</strain>
    </source>
</reference>
<dbReference type="InParanoid" id="A0A0B2UIK0"/>
<dbReference type="Proteomes" id="UP000031056">
    <property type="component" value="Unassembled WGS sequence"/>
</dbReference>
<sequence>MNTKTLVLIVSNELCERFCFYGLRSILFSFLRVQYSFSAKSSTAFLHLFISMSYLFTLLGGIVSDMVLGKYNTIVILGSVYLVGTLLLTYVSMEYASQGLILTSLLLISLGTGGIKPCVAAFGGDQLGQASTSDRKRFFDLFYFAINIGSMASMIMMPVLSDVGCLGKQSCYPLAFGASSTLLGASMLLFMSGKSSYIIKPPRKQQLADTFRILGTAIKTMINKKQEVAQENEIKAATASEKVHHLVSVSDQQKLVQISKVLLPAVFFWMLYDQQSSSWIEQGTKMSTHANIFGIQLEIVPSQMQAFNSIFTLALIPIFSKVVYPILDAIGIHLRPVVRMSTGIGFVSISFFISAFIQHRVDVLAYNHQQLSILWQLPQYILLTAGEVMLNITGLEYIYSEAPESMNSLSLSMWLLTVAAGNILVMLLSMIDVVALLSIPHHDTSTFIFYGTIGLLASIRMFLARRPANK</sequence>
<dbReference type="FunCoup" id="A0A0B2UIK0">
    <property type="interactions" value="88"/>
</dbReference>
<comment type="similarity">
    <text evidence="2 6">Belongs to the major facilitator superfamily. Proton-dependent oligopeptide transporter (POT/PTR) (TC 2.A.17) family.</text>
</comment>
<dbReference type="SUPFAM" id="SSF103473">
    <property type="entry name" value="MFS general substrate transporter"/>
    <property type="match status" value="1"/>
</dbReference>
<keyword evidence="9" id="KW-1185">Reference proteome</keyword>
<keyword evidence="5 7" id="KW-0472">Membrane</keyword>
<dbReference type="PROSITE" id="PS01023">
    <property type="entry name" value="PTR2_2"/>
    <property type="match status" value="1"/>
</dbReference>
<dbReference type="EMBL" id="JOKQ01000012">
    <property type="protein sequence ID" value="KHN68872.1"/>
    <property type="molecule type" value="Genomic_DNA"/>
</dbReference>
<evidence type="ECO:0000256" key="6">
    <source>
        <dbReference type="RuleBase" id="RU003755"/>
    </source>
</evidence>
<feature type="transmembrane region" description="Helical" evidence="7">
    <location>
        <begin position="306"/>
        <end position="324"/>
    </location>
</feature>
<proteinExistence type="inferred from homology"/>
<feature type="transmembrane region" description="Helical" evidence="7">
    <location>
        <begin position="411"/>
        <end position="439"/>
    </location>
</feature>
<name>A0A0B2UIK0_9MICR</name>
<feature type="transmembrane region" description="Helical" evidence="7">
    <location>
        <begin position="445"/>
        <end position="463"/>
    </location>
</feature>
<comment type="caution">
    <text evidence="8">The sequence shown here is derived from an EMBL/GenBank/DDBJ whole genome shotgun (WGS) entry which is preliminary data.</text>
</comment>
<evidence type="ECO:0000256" key="5">
    <source>
        <dbReference type="ARBA" id="ARBA00023136"/>
    </source>
</evidence>
<dbReference type="GO" id="GO:0006857">
    <property type="term" value="P:oligopeptide transport"/>
    <property type="evidence" value="ECO:0007669"/>
    <property type="project" value="InterPro"/>
</dbReference>
<gene>
    <name evidence="8" type="ORF">M896_120940</name>
</gene>
<evidence type="ECO:0000256" key="2">
    <source>
        <dbReference type="ARBA" id="ARBA00005982"/>
    </source>
</evidence>
<dbReference type="PANTHER" id="PTHR11654">
    <property type="entry name" value="OLIGOPEPTIDE TRANSPORTER-RELATED"/>
    <property type="match status" value="1"/>
</dbReference>
<evidence type="ECO:0000256" key="3">
    <source>
        <dbReference type="ARBA" id="ARBA00022692"/>
    </source>
</evidence>
<accession>A0A0B2UIK0</accession>
<feature type="transmembrane region" description="Helical" evidence="7">
    <location>
        <begin position="141"/>
        <end position="160"/>
    </location>
</feature>
<comment type="subcellular location">
    <subcellularLocation>
        <location evidence="1 6">Membrane</location>
        <topology evidence="1 6">Multi-pass membrane protein</topology>
    </subcellularLocation>
</comment>
<dbReference type="InterPro" id="IPR018456">
    <property type="entry name" value="PTR2_symporter_CS"/>
</dbReference>
<dbReference type="InterPro" id="IPR000109">
    <property type="entry name" value="POT_fam"/>
</dbReference>
<dbReference type="GO" id="GO:0022857">
    <property type="term" value="F:transmembrane transporter activity"/>
    <property type="evidence" value="ECO:0007669"/>
    <property type="project" value="InterPro"/>
</dbReference>
<evidence type="ECO:0000256" key="1">
    <source>
        <dbReference type="ARBA" id="ARBA00004141"/>
    </source>
</evidence>
<dbReference type="GO" id="GO:0016020">
    <property type="term" value="C:membrane"/>
    <property type="evidence" value="ECO:0007669"/>
    <property type="project" value="UniProtKB-SubCell"/>
</dbReference>
<feature type="transmembrane region" description="Helical" evidence="7">
    <location>
        <begin position="336"/>
        <end position="357"/>
    </location>
</feature>
<dbReference type="GeneID" id="26262611"/>
<dbReference type="Gene3D" id="1.20.1250.20">
    <property type="entry name" value="MFS general substrate transporter like domains"/>
    <property type="match status" value="1"/>
</dbReference>
<evidence type="ECO:0000313" key="9">
    <source>
        <dbReference type="Proteomes" id="UP000031056"/>
    </source>
</evidence>
<keyword evidence="6" id="KW-0813">Transport</keyword>
<evidence type="ECO:0000256" key="4">
    <source>
        <dbReference type="ARBA" id="ARBA00022989"/>
    </source>
</evidence>
<dbReference type="PROSITE" id="PS01022">
    <property type="entry name" value="PTR2_1"/>
    <property type="match status" value="1"/>
</dbReference>
<evidence type="ECO:0000256" key="7">
    <source>
        <dbReference type="SAM" id="Phobius"/>
    </source>
</evidence>
<feature type="transmembrane region" description="Helical" evidence="7">
    <location>
        <begin position="99"/>
        <end position="120"/>
    </location>
</feature>
<dbReference type="STRING" id="1354746.A0A0B2UIK0"/>
<evidence type="ECO:0000313" key="8">
    <source>
        <dbReference type="EMBL" id="KHN68872.1"/>
    </source>
</evidence>
<protein>
    <submittedName>
        <fullName evidence="8">Putative proton-dependent oligopeptide transport protein</fullName>
    </submittedName>
</protein>
<organism evidence="8 9">
    <name type="scientific">Ordospora colligata OC4</name>
    <dbReference type="NCBI Taxonomy" id="1354746"/>
    <lineage>
        <taxon>Eukaryota</taxon>
        <taxon>Fungi</taxon>
        <taxon>Fungi incertae sedis</taxon>
        <taxon>Microsporidia</taxon>
        <taxon>Ordosporidae</taxon>
        <taxon>Ordospora</taxon>
    </lineage>
</organism>
<dbReference type="Pfam" id="PF00854">
    <property type="entry name" value="PTR2"/>
    <property type="match status" value="1"/>
</dbReference>
<dbReference type="VEuPathDB" id="MicrosporidiaDB:M896_120940"/>
<dbReference type="InterPro" id="IPR036259">
    <property type="entry name" value="MFS_trans_sf"/>
</dbReference>
<feature type="transmembrane region" description="Helical" evidence="7">
    <location>
        <begin position="44"/>
        <end position="62"/>
    </location>
</feature>
<feature type="transmembrane region" description="Helical" evidence="7">
    <location>
        <begin position="74"/>
        <end position="93"/>
    </location>
</feature>
<dbReference type="HOGENOM" id="CLU_004790_3_1_1"/>
<dbReference type="OrthoDB" id="8904098at2759"/>
<keyword evidence="3 6" id="KW-0812">Transmembrane</keyword>
<dbReference type="RefSeq" id="XP_014562914.1">
    <property type="nucleotide sequence ID" value="XM_014707428.1"/>
</dbReference>
<feature type="transmembrane region" description="Helical" evidence="7">
    <location>
        <begin position="172"/>
        <end position="191"/>
    </location>
</feature>
<dbReference type="AlphaFoldDB" id="A0A0B2UIK0"/>